<evidence type="ECO:0000256" key="3">
    <source>
        <dbReference type="ARBA" id="ARBA00022598"/>
    </source>
</evidence>
<dbReference type="GO" id="GO:0016874">
    <property type="term" value="F:ligase activity"/>
    <property type="evidence" value="ECO:0007669"/>
    <property type="project" value="UniProtKB-KW"/>
</dbReference>
<keyword evidence="7" id="KW-0030">Aminoacyl-tRNA synthetase</keyword>
<dbReference type="Gene3D" id="3.90.740.10">
    <property type="entry name" value="Valyl/Leucyl/Isoleucyl-tRNA synthetase, editing domain"/>
    <property type="match status" value="1"/>
</dbReference>
<name>A0ABU7IN45_9FLAO</name>
<protein>
    <recommendedName>
        <fullName evidence="2">leucine--tRNA ligase</fullName>
        <ecNumber evidence="2">6.1.1.4</ecNumber>
    </recommendedName>
</protein>
<dbReference type="EMBL" id="JAZDDF010000048">
    <property type="protein sequence ID" value="MEE1974310.1"/>
    <property type="molecule type" value="Genomic_DNA"/>
</dbReference>
<evidence type="ECO:0000256" key="5">
    <source>
        <dbReference type="ARBA" id="ARBA00022840"/>
    </source>
</evidence>
<dbReference type="EC" id="6.1.1.4" evidence="2"/>
<evidence type="ECO:0000256" key="7">
    <source>
        <dbReference type="ARBA" id="ARBA00023146"/>
    </source>
</evidence>
<comment type="similarity">
    <text evidence="1">Belongs to the class-I aminoacyl-tRNA synthetase family.</text>
</comment>
<feature type="domain" description="Leucyl-tRNA synthetase editing" evidence="8">
    <location>
        <begin position="1"/>
        <end position="79"/>
    </location>
</feature>
<organism evidence="9 10">
    <name type="scientific">Maribacter flavus</name>
    <dbReference type="NCBI Taxonomy" id="1658664"/>
    <lineage>
        <taxon>Bacteria</taxon>
        <taxon>Pseudomonadati</taxon>
        <taxon>Bacteroidota</taxon>
        <taxon>Flavobacteriia</taxon>
        <taxon>Flavobacteriales</taxon>
        <taxon>Flavobacteriaceae</taxon>
        <taxon>Maribacter</taxon>
    </lineage>
</organism>
<keyword evidence="6" id="KW-0648">Protein biosynthesis</keyword>
<sequence>WIGDYVLASYGTGAVMAVPCGDQRDYDFAKHFNISIPNIFDGVDISEEAFASKDNVKIANSDFLDGLNYKKATKRAIYELEQIGQGQGKTNY</sequence>
<dbReference type="PANTHER" id="PTHR43740">
    <property type="entry name" value="LEUCYL-TRNA SYNTHETASE"/>
    <property type="match status" value="1"/>
</dbReference>
<evidence type="ECO:0000259" key="8">
    <source>
        <dbReference type="Pfam" id="PF13603"/>
    </source>
</evidence>
<dbReference type="Pfam" id="PF13603">
    <property type="entry name" value="tRNA-synt_1_2"/>
    <property type="match status" value="1"/>
</dbReference>
<dbReference type="InterPro" id="IPR009008">
    <property type="entry name" value="Val/Leu/Ile-tRNA-synth_edit"/>
</dbReference>
<feature type="non-terminal residue" evidence="9">
    <location>
        <position position="1"/>
    </location>
</feature>
<evidence type="ECO:0000256" key="2">
    <source>
        <dbReference type="ARBA" id="ARBA00013164"/>
    </source>
</evidence>
<dbReference type="Proteomes" id="UP001343698">
    <property type="component" value="Unassembled WGS sequence"/>
</dbReference>
<evidence type="ECO:0000256" key="1">
    <source>
        <dbReference type="ARBA" id="ARBA00005594"/>
    </source>
</evidence>
<evidence type="ECO:0000313" key="9">
    <source>
        <dbReference type="EMBL" id="MEE1974310.1"/>
    </source>
</evidence>
<keyword evidence="4" id="KW-0547">Nucleotide-binding</keyword>
<keyword evidence="10" id="KW-1185">Reference proteome</keyword>
<accession>A0ABU7IN45</accession>
<dbReference type="InterPro" id="IPR025709">
    <property type="entry name" value="Leu_tRNA-synth_edit"/>
</dbReference>
<reference evidence="9 10" key="1">
    <citation type="submission" date="2024-01" db="EMBL/GenBank/DDBJ databases">
        <title>Maribacter spp. originated from different algae showed divergent polysaccharides utilization ability.</title>
        <authorList>
            <person name="Wang H."/>
            <person name="Wu Y."/>
        </authorList>
    </citation>
    <scope>NUCLEOTIDE SEQUENCE [LARGE SCALE GENOMIC DNA]</scope>
    <source>
        <strain evidence="9 10">KPT27_14</strain>
    </source>
</reference>
<comment type="caution">
    <text evidence="9">The sequence shown here is derived from an EMBL/GenBank/DDBJ whole genome shotgun (WGS) entry which is preliminary data.</text>
</comment>
<keyword evidence="3 9" id="KW-0436">Ligase</keyword>
<gene>
    <name evidence="9" type="ORF">V1H85_17790</name>
</gene>
<proteinExistence type="inferred from homology"/>
<keyword evidence="5" id="KW-0067">ATP-binding</keyword>
<evidence type="ECO:0000256" key="6">
    <source>
        <dbReference type="ARBA" id="ARBA00022917"/>
    </source>
</evidence>
<dbReference type="PANTHER" id="PTHR43740:SF2">
    <property type="entry name" value="LEUCINE--TRNA LIGASE, MITOCHONDRIAL"/>
    <property type="match status" value="1"/>
</dbReference>
<dbReference type="SUPFAM" id="SSF50677">
    <property type="entry name" value="ValRS/IleRS/LeuRS editing domain"/>
    <property type="match status" value="1"/>
</dbReference>
<evidence type="ECO:0000313" key="10">
    <source>
        <dbReference type="Proteomes" id="UP001343698"/>
    </source>
</evidence>
<feature type="non-terminal residue" evidence="9">
    <location>
        <position position="92"/>
    </location>
</feature>
<dbReference type="InterPro" id="IPR002302">
    <property type="entry name" value="Leu-tRNA-ligase"/>
</dbReference>
<evidence type="ECO:0000256" key="4">
    <source>
        <dbReference type="ARBA" id="ARBA00022741"/>
    </source>
</evidence>